<accession>A0ABT0PJY3</accession>
<proteinExistence type="inferred from homology"/>
<gene>
    <name evidence="4" type="ORF">M3P05_17400</name>
</gene>
<protein>
    <submittedName>
        <fullName evidence="4">S1-like domain-containing RNA-binding protein</fullName>
    </submittedName>
</protein>
<feature type="domain" description="Conserved virulence factor B first S1" evidence="2">
    <location>
        <begin position="8"/>
        <end position="67"/>
    </location>
</feature>
<reference evidence="4 5" key="1">
    <citation type="submission" date="2022-05" db="EMBL/GenBank/DDBJ databases">
        <authorList>
            <person name="Park J.-S."/>
        </authorList>
    </citation>
    <scope>NUCLEOTIDE SEQUENCE [LARGE SCALE GENOMIC DNA]</scope>
    <source>
        <strain evidence="4 5">2012CJ34-2</strain>
    </source>
</reference>
<evidence type="ECO:0000313" key="4">
    <source>
        <dbReference type="EMBL" id="MCL6271697.1"/>
    </source>
</evidence>
<dbReference type="EMBL" id="JAMFLX010000030">
    <property type="protein sequence ID" value="MCL6271697.1"/>
    <property type="molecule type" value="Genomic_DNA"/>
</dbReference>
<dbReference type="PANTHER" id="PTHR37296">
    <property type="entry name" value="CONSERVED VIRULENCE FACTOR B"/>
    <property type="match status" value="1"/>
</dbReference>
<feature type="domain" description="Conserved virulence factor B-like winged helix" evidence="3">
    <location>
        <begin position="221"/>
        <end position="278"/>
    </location>
</feature>
<sequence>MSELHVKIGHWNKLKVIREKDFGVFLEGGQYVDILLPKRYVPENTEIGDELDVFIYLDSNDDVIATTEKPYAQMGEFAYLKAKDVNRIGAFLDWGLSKDLLVPFCEQKQRMQAGHAYIVYIYQENREWRIVASSKIDKFLSNKPPRYKKGQEVDLLICEKTDIGFMAIINGLHQGVIFKNDIHQPIRTGMKITGYIKRIRPDQKIDLYLQRPETQRDDLGDQIIAKLEQNDGFLPLHDKSEPELIKQYFPASKRVFKMAIGGLYKDRKITIESDGIRLITESE</sequence>
<dbReference type="Proteomes" id="UP001203338">
    <property type="component" value="Unassembled WGS sequence"/>
</dbReference>
<dbReference type="PIRSF" id="PIRSF012524">
    <property type="entry name" value="YitL_S1"/>
    <property type="match status" value="1"/>
</dbReference>
<dbReference type="InterPro" id="IPR012340">
    <property type="entry name" value="NA-bd_OB-fold"/>
</dbReference>
<evidence type="ECO:0000313" key="5">
    <source>
        <dbReference type="Proteomes" id="UP001203338"/>
    </source>
</evidence>
<evidence type="ECO:0000256" key="1">
    <source>
        <dbReference type="PIRNR" id="PIRNR012524"/>
    </source>
</evidence>
<dbReference type="Gene3D" id="1.10.10.10">
    <property type="entry name" value="Winged helix-like DNA-binding domain superfamily/Winged helix DNA-binding domain"/>
    <property type="match status" value="1"/>
</dbReference>
<comment type="similarity">
    <text evidence="1">Belongs to the CvfB family.</text>
</comment>
<dbReference type="InterPro" id="IPR036388">
    <property type="entry name" value="WH-like_DNA-bd_sf"/>
</dbReference>
<dbReference type="Pfam" id="PF17783">
    <property type="entry name" value="WHD_CvfB"/>
    <property type="match status" value="1"/>
</dbReference>
<dbReference type="PANTHER" id="PTHR37296:SF1">
    <property type="entry name" value="CONSERVED VIRULENCE FACTOR B"/>
    <property type="match status" value="1"/>
</dbReference>
<dbReference type="Pfam" id="PF13509">
    <property type="entry name" value="S1_2"/>
    <property type="match status" value="1"/>
</dbReference>
<dbReference type="InterPro" id="IPR040764">
    <property type="entry name" value="CvfB_WH"/>
</dbReference>
<dbReference type="Gene3D" id="2.40.50.140">
    <property type="entry name" value="Nucleic acid-binding proteins"/>
    <property type="match status" value="2"/>
</dbReference>
<dbReference type="InterPro" id="IPR039566">
    <property type="entry name" value="CvfB_S1_st"/>
</dbReference>
<evidence type="ECO:0000259" key="3">
    <source>
        <dbReference type="Pfam" id="PF17783"/>
    </source>
</evidence>
<evidence type="ECO:0000259" key="2">
    <source>
        <dbReference type="Pfam" id="PF13509"/>
    </source>
</evidence>
<comment type="caution">
    <text evidence="4">The sequence shown here is derived from an EMBL/GenBank/DDBJ whole genome shotgun (WGS) entry which is preliminary data.</text>
</comment>
<keyword evidence="5" id="KW-1185">Reference proteome</keyword>
<dbReference type="InterPro" id="IPR014464">
    <property type="entry name" value="CvfB_fam"/>
</dbReference>
<name>A0ABT0PJY3_9GAMM</name>
<organism evidence="4 5">
    <name type="scientific">Parendozoicomonas callyspongiae</name>
    <dbReference type="NCBI Taxonomy" id="2942213"/>
    <lineage>
        <taxon>Bacteria</taxon>
        <taxon>Pseudomonadati</taxon>
        <taxon>Pseudomonadota</taxon>
        <taxon>Gammaproteobacteria</taxon>
        <taxon>Oceanospirillales</taxon>
        <taxon>Endozoicomonadaceae</taxon>
        <taxon>Parendozoicomonas</taxon>
    </lineage>
</organism>
<dbReference type="RefSeq" id="WP_249701334.1">
    <property type="nucleotide sequence ID" value="NZ_JAMFLX010000030.1"/>
</dbReference>